<gene>
    <name evidence="1" type="ORF">IMF26_10390</name>
</gene>
<dbReference type="KEGG" id="fcz:IMF26_10390"/>
<dbReference type="PROSITE" id="PS00197">
    <property type="entry name" value="2FE2S_FER_1"/>
    <property type="match status" value="1"/>
</dbReference>
<organism evidence="1">
    <name type="scientific">Candidatus Fermentithermobacillus carboniphilus</name>
    <dbReference type="NCBI Taxonomy" id="3085328"/>
    <lineage>
        <taxon>Bacteria</taxon>
        <taxon>Bacillati</taxon>
        <taxon>Bacillota</taxon>
        <taxon>Candidatus Fermentithermobacillia</taxon>
        <taxon>Candidatus Fermentithermobacillales</taxon>
        <taxon>Candidatus Fermentithermobacillaceae</taxon>
        <taxon>Candidatus Fermentithermobacillus</taxon>
    </lineage>
</organism>
<dbReference type="InterPro" id="IPR017938">
    <property type="entry name" value="Riboflavin_synthase-like_b-brl"/>
</dbReference>
<name>A0AAT9LCB0_9FIRM</name>
<reference evidence="1" key="2">
    <citation type="journal article" date="2023" name="Biology">
        <title>Prokaryotic Life Associated with Coal-Fire Gas Vents Revealed by Metagenomics.</title>
        <authorList>
            <person name="Kadnikov V.V."/>
            <person name="Mardanov A.V."/>
            <person name="Beletsky A.V."/>
            <person name="Karnachuk O.V."/>
            <person name="Ravin N.V."/>
        </authorList>
    </citation>
    <scope>NUCLEOTIDE SEQUENCE</scope>
    <source>
        <strain evidence="1">Bu02</strain>
    </source>
</reference>
<evidence type="ECO:0008006" key="2">
    <source>
        <dbReference type="Google" id="ProtNLM"/>
    </source>
</evidence>
<evidence type="ECO:0000313" key="1">
    <source>
        <dbReference type="EMBL" id="QUL98408.1"/>
    </source>
</evidence>
<dbReference type="AlphaFoldDB" id="A0AAT9LCB0"/>
<dbReference type="InterPro" id="IPR050353">
    <property type="entry name" value="PyrK_electron_transfer"/>
</dbReference>
<accession>A0AAT9LCB0</accession>
<dbReference type="EMBL" id="CP062796">
    <property type="protein sequence ID" value="QUL98408.1"/>
    <property type="molecule type" value="Genomic_DNA"/>
</dbReference>
<protein>
    <recommendedName>
        <fullName evidence="2">Dihydroorotate dehydrogenase electron transfer subunit iron-sulphur cluster binding domain-containing protein</fullName>
    </recommendedName>
</protein>
<dbReference type="GO" id="GO:0051537">
    <property type="term" value="F:2 iron, 2 sulfur cluster binding"/>
    <property type="evidence" value="ECO:0007669"/>
    <property type="project" value="InterPro"/>
</dbReference>
<dbReference type="PANTHER" id="PTHR43513">
    <property type="entry name" value="DIHYDROOROTATE DEHYDROGENASE B (NAD(+)), ELECTRON TRANSFER SUBUNIT"/>
    <property type="match status" value="1"/>
</dbReference>
<proteinExistence type="predicted"/>
<dbReference type="Gene3D" id="2.40.30.10">
    <property type="entry name" value="Translation factors"/>
    <property type="match status" value="1"/>
</dbReference>
<dbReference type="SUPFAM" id="SSF63380">
    <property type="entry name" value="Riboflavin synthase domain-like"/>
    <property type="match status" value="1"/>
</dbReference>
<reference evidence="1" key="1">
    <citation type="submission" date="2020-10" db="EMBL/GenBank/DDBJ databases">
        <authorList>
            <person name="Kadnikov V."/>
            <person name="Beletsky A.V."/>
            <person name="Mardanov A.V."/>
            <person name="Karnachuk O.V."/>
            <person name="Ravin N.V."/>
        </authorList>
    </citation>
    <scope>NUCLEOTIDE SEQUENCE</scope>
    <source>
        <strain evidence="1">Bu02</strain>
    </source>
</reference>
<sequence>MNTIINRHKRPSVTCFDAGSEYCPCALAALGECVACSLLRGEEACVCGWSGLCVYQEFLRNQAVPKPGRREVKASIGRRKDLVLPGDATPRAFVLELHLPDEIARWCGFPGSFVLVRPPGTRERFNVPVSVMDVRDGRVTLAVEVLGPKTRALAESSLEGAELLVVAPFWSGLHGFRDLQRYSAGNVLVIAKGMGQVAVPQLARHINHRGGSLKVLLGPGQLGVVFIEEMLKALPVDVEILPKEVDHNLGRVAQELAGTRYDLVVSAGPDIQHRALKGILDRLEDLTGERPGFTWMSNLTMTCAEGICGSCLVSGLRGCKAQVTLHDYLGEDLP</sequence>
<dbReference type="InterPro" id="IPR006058">
    <property type="entry name" value="2Fe2S_fd_BS"/>
</dbReference>
<dbReference type="PANTHER" id="PTHR43513:SF3">
    <property type="entry name" value="DIHYDROOROTATE DEHYDROGENASE B (NAD(+)), ELECTRON TRANSFER SUBUNIT-RELATED"/>
    <property type="match status" value="1"/>
</dbReference>